<dbReference type="OrthoDB" id="7185741at2"/>
<accession>A0A5B2XAB0</accession>
<dbReference type="InterPro" id="IPR029058">
    <property type="entry name" value="AB_hydrolase_fold"/>
</dbReference>
<dbReference type="Proteomes" id="UP000323454">
    <property type="component" value="Unassembled WGS sequence"/>
</dbReference>
<evidence type="ECO:0000259" key="1">
    <source>
        <dbReference type="Pfam" id="PF12697"/>
    </source>
</evidence>
<evidence type="ECO:0000313" key="3">
    <source>
        <dbReference type="Proteomes" id="UP000323454"/>
    </source>
</evidence>
<organism evidence="2 3">
    <name type="scientific">Solihabitans fulvus</name>
    <dbReference type="NCBI Taxonomy" id="1892852"/>
    <lineage>
        <taxon>Bacteria</taxon>
        <taxon>Bacillati</taxon>
        <taxon>Actinomycetota</taxon>
        <taxon>Actinomycetes</taxon>
        <taxon>Pseudonocardiales</taxon>
        <taxon>Pseudonocardiaceae</taxon>
        <taxon>Solihabitans</taxon>
    </lineage>
</organism>
<dbReference type="Pfam" id="PF12697">
    <property type="entry name" value="Abhydrolase_6"/>
    <property type="match status" value="1"/>
</dbReference>
<name>A0A5B2XAB0_9PSEU</name>
<dbReference type="AlphaFoldDB" id="A0A5B2XAB0"/>
<proteinExistence type="predicted"/>
<dbReference type="Gene3D" id="3.40.50.1820">
    <property type="entry name" value="alpha/beta hydrolase"/>
    <property type="match status" value="1"/>
</dbReference>
<dbReference type="GO" id="GO:0016787">
    <property type="term" value="F:hydrolase activity"/>
    <property type="evidence" value="ECO:0007669"/>
    <property type="project" value="UniProtKB-KW"/>
</dbReference>
<dbReference type="PANTHER" id="PTHR43798:SF33">
    <property type="entry name" value="HYDROLASE, PUTATIVE (AFU_ORTHOLOGUE AFUA_2G14860)-RELATED"/>
    <property type="match status" value="1"/>
</dbReference>
<dbReference type="InterPro" id="IPR050266">
    <property type="entry name" value="AB_hydrolase_sf"/>
</dbReference>
<keyword evidence="2" id="KW-0378">Hydrolase</keyword>
<gene>
    <name evidence="2" type="ORF">F0L68_20670</name>
</gene>
<dbReference type="PANTHER" id="PTHR43798">
    <property type="entry name" value="MONOACYLGLYCEROL LIPASE"/>
    <property type="match status" value="1"/>
</dbReference>
<feature type="domain" description="AB hydrolase-1" evidence="1">
    <location>
        <begin position="29"/>
        <end position="282"/>
    </location>
</feature>
<dbReference type="GO" id="GO:0016020">
    <property type="term" value="C:membrane"/>
    <property type="evidence" value="ECO:0007669"/>
    <property type="project" value="TreeGrafter"/>
</dbReference>
<reference evidence="2 3" key="2">
    <citation type="submission" date="2019-09" db="EMBL/GenBank/DDBJ databases">
        <authorList>
            <person name="Jin C."/>
        </authorList>
    </citation>
    <scope>NUCLEOTIDE SEQUENCE [LARGE SCALE GENOMIC DNA]</scope>
    <source>
        <strain evidence="2 3">AN110305</strain>
    </source>
</reference>
<sequence>MISQSMGRQYEVNGDQLVLRQSGVGRPTVVFLPGAGLVGLDYLNVHNAAAELTTSVLYDRGGTGWSDPKGLPRTASDAVDELHALLRVAEVPGPYLLVGHSLGAVYARRYAQRFPDAVAGMLLLDPYHEDTPARMPEEVAQLSEQMRDQPLPEPTQEIIEFFGGLFAGKLAQWPAEVRQPLMEYHRDAWRTGAAEAANVHEVGEEVRAGGAEPDVPVIVLSAMGDDPFRLAQLPERLERGFSDVRCALHGELAASFPRGEHRVLDDAGHNFMHVDRQDAVLQAIRDLLVRQAAPAGSGGA</sequence>
<protein>
    <submittedName>
        <fullName evidence="2">Alpha/beta hydrolase</fullName>
    </submittedName>
</protein>
<dbReference type="InterPro" id="IPR000073">
    <property type="entry name" value="AB_hydrolase_1"/>
</dbReference>
<keyword evidence="3" id="KW-1185">Reference proteome</keyword>
<evidence type="ECO:0000313" key="2">
    <source>
        <dbReference type="EMBL" id="KAA2260173.1"/>
    </source>
</evidence>
<comment type="caution">
    <text evidence="2">The sequence shown here is derived from an EMBL/GenBank/DDBJ whole genome shotgun (WGS) entry which is preliminary data.</text>
</comment>
<dbReference type="EMBL" id="VUOB01000037">
    <property type="protein sequence ID" value="KAA2260173.1"/>
    <property type="molecule type" value="Genomic_DNA"/>
</dbReference>
<dbReference type="SUPFAM" id="SSF53474">
    <property type="entry name" value="alpha/beta-Hydrolases"/>
    <property type="match status" value="1"/>
</dbReference>
<reference evidence="2 3" key="1">
    <citation type="submission" date="2019-09" db="EMBL/GenBank/DDBJ databases">
        <title>Goodfellowia gen. nov., a new genus of the Pseudonocardineae related to Actinoalloteichus, containing Goodfellowia coeruleoviolacea gen. nov., comb. nov. gen. nov., comb. nov.</title>
        <authorList>
            <person name="Labeda D."/>
        </authorList>
    </citation>
    <scope>NUCLEOTIDE SEQUENCE [LARGE SCALE GENOMIC DNA]</scope>
    <source>
        <strain evidence="2 3">AN110305</strain>
    </source>
</reference>